<evidence type="ECO:0000313" key="3">
    <source>
        <dbReference type="Proteomes" id="UP000799438"/>
    </source>
</evidence>
<dbReference type="RefSeq" id="XP_033396396.1">
    <property type="nucleotide sequence ID" value="XM_033543273.1"/>
</dbReference>
<dbReference type="Proteomes" id="UP000799438">
    <property type="component" value="Unassembled WGS sequence"/>
</dbReference>
<evidence type="ECO:0000256" key="1">
    <source>
        <dbReference type="SAM" id="Phobius"/>
    </source>
</evidence>
<dbReference type="GeneID" id="54300770"/>
<protein>
    <submittedName>
        <fullName evidence="2">Uncharacterized protein</fullName>
    </submittedName>
</protein>
<keyword evidence="1" id="KW-0472">Membrane</keyword>
<keyword evidence="1" id="KW-0812">Transmembrane</keyword>
<dbReference type="AlphaFoldDB" id="A0A6A6BBE5"/>
<evidence type="ECO:0000313" key="2">
    <source>
        <dbReference type="EMBL" id="KAF2140683.1"/>
    </source>
</evidence>
<reference evidence="2" key="1">
    <citation type="journal article" date="2020" name="Stud. Mycol.">
        <title>101 Dothideomycetes genomes: a test case for predicting lifestyles and emergence of pathogens.</title>
        <authorList>
            <person name="Haridas S."/>
            <person name="Albert R."/>
            <person name="Binder M."/>
            <person name="Bloem J."/>
            <person name="Labutti K."/>
            <person name="Salamov A."/>
            <person name="Andreopoulos B."/>
            <person name="Baker S."/>
            <person name="Barry K."/>
            <person name="Bills G."/>
            <person name="Bluhm B."/>
            <person name="Cannon C."/>
            <person name="Castanera R."/>
            <person name="Culley D."/>
            <person name="Daum C."/>
            <person name="Ezra D."/>
            <person name="Gonzalez J."/>
            <person name="Henrissat B."/>
            <person name="Kuo A."/>
            <person name="Liang C."/>
            <person name="Lipzen A."/>
            <person name="Lutzoni F."/>
            <person name="Magnuson J."/>
            <person name="Mondo S."/>
            <person name="Nolan M."/>
            <person name="Ohm R."/>
            <person name="Pangilinan J."/>
            <person name="Park H.-J."/>
            <person name="Ramirez L."/>
            <person name="Alfaro M."/>
            <person name="Sun H."/>
            <person name="Tritt A."/>
            <person name="Yoshinaga Y."/>
            <person name="Zwiers L.-H."/>
            <person name="Turgeon B."/>
            <person name="Goodwin S."/>
            <person name="Spatafora J."/>
            <person name="Crous P."/>
            <person name="Grigoriev I."/>
        </authorList>
    </citation>
    <scope>NUCLEOTIDE SEQUENCE</scope>
    <source>
        <strain evidence="2">CBS 121167</strain>
    </source>
</reference>
<gene>
    <name evidence="2" type="ORF">K452DRAFT_309799</name>
</gene>
<name>A0A6A6BBE5_9PEZI</name>
<sequence>MSSLPLPLPSSPLPLFIPLPLTPPLNPLPLTLIDILTLLLLPLILLEFTRMMAVLDPLLDIVFDMGAWRRLPGWAVDAGAAWCACWCLARRGEWCACVDVLVGGVDVVGEGWGKRA</sequence>
<feature type="transmembrane region" description="Helical" evidence="1">
    <location>
        <begin position="28"/>
        <end position="46"/>
    </location>
</feature>
<proteinExistence type="predicted"/>
<accession>A0A6A6BBE5</accession>
<keyword evidence="1" id="KW-1133">Transmembrane helix</keyword>
<keyword evidence="3" id="KW-1185">Reference proteome</keyword>
<organism evidence="2 3">
    <name type="scientific">Aplosporella prunicola CBS 121167</name>
    <dbReference type="NCBI Taxonomy" id="1176127"/>
    <lineage>
        <taxon>Eukaryota</taxon>
        <taxon>Fungi</taxon>
        <taxon>Dikarya</taxon>
        <taxon>Ascomycota</taxon>
        <taxon>Pezizomycotina</taxon>
        <taxon>Dothideomycetes</taxon>
        <taxon>Dothideomycetes incertae sedis</taxon>
        <taxon>Botryosphaeriales</taxon>
        <taxon>Aplosporellaceae</taxon>
        <taxon>Aplosporella</taxon>
    </lineage>
</organism>
<dbReference type="EMBL" id="ML995489">
    <property type="protein sequence ID" value="KAF2140683.1"/>
    <property type="molecule type" value="Genomic_DNA"/>
</dbReference>